<feature type="compositionally biased region" description="Basic residues" evidence="1">
    <location>
        <begin position="213"/>
        <end position="222"/>
    </location>
</feature>
<dbReference type="VEuPathDB" id="VectorBase:AARA007216"/>
<feature type="compositionally biased region" description="Basic and acidic residues" evidence="1">
    <location>
        <begin position="195"/>
        <end position="211"/>
    </location>
</feature>
<organism evidence="2 3">
    <name type="scientific">Anopheles arabiensis</name>
    <name type="common">Mosquito</name>
    <dbReference type="NCBI Taxonomy" id="7173"/>
    <lineage>
        <taxon>Eukaryota</taxon>
        <taxon>Metazoa</taxon>
        <taxon>Ecdysozoa</taxon>
        <taxon>Arthropoda</taxon>
        <taxon>Hexapoda</taxon>
        <taxon>Insecta</taxon>
        <taxon>Pterygota</taxon>
        <taxon>Neoptera</taxon>
        <taxon>Endopterygota</taxon>
        <taxon>Diptera</taxon>
        <taxon>Nematocera</taxon>
        <taxon>Culicoidea</taxon>
        <taxon>Culicidae</taxon>
        <taxon>Anophelinae</taxon>
        <taxon>Anopheles</taxon>
    </lineage>
</organism>
<dbReference type="InterPro" id="IPR050951">
    <property type="entry name" value="Retrovirus_Pol_polyprotein"/>
</dbReference>
<dbReference type="EnsemblMetazoa" id="AARA007216-RA">
    <property type="protein sequence ID" value="AARA007216-PA"/>
    <property type="gene ID" value="AARA007216"/>
</dbReference>
<evidence type="ECO:0008006" key="4">
    <source>
        <dbReference type="Google" id="ProtNLM"/>
    </source>
</evidence>
<evidence type="ECO:0000256" key="1">
    <source>
        <dbReference type="SAM" id="MobiDB-lite"/>
    </source>
</evidence>
<proteinExistence type="predicted"/>
<dbReference type="AlphaFoldDB" id="A0A182I0X7"/>
<accession>A0A182I0X7</accession>
<evidence type="ECO:0000313" key="2">
    <source>
        <dbReference type="EnsemblMetazoa" id="AARA007216-PA"/>
    </source>
</evidence>
<keyword evidence="3" id="KW-1185">Reference proteome</keyword>
<dbReference type="EMBL" id="APCN01007438">
    <property type="status" value="NOT_ANNOTATED_CDS"/>
    <property type="molecule type" value="Genomic_DNA"/>
</dbReference>
<dbReference type="InterPro" id="IPR036397">
    <property type="entry name" value="RNaseH_sf"/>
</dbReference>
<sequence length="222" mass="25948">MEQKVDQKIQEMLQSDVIEKVEGPADWISPMVATETDWRKAVEDYVYMYNTTPHFVTEKAPLELLTGRPVKDLLPSLRTDPHWHRDEEVRDKDAIKKMQGKHYADVRRHAKPSNINVGDSVMLRNFETGKLEPKFKLQKFTVLEKKGNDTIVANEEGVRYRRSITHLRKFPSQFENDIPPSKIPRPQQNNPEKPLTSDKPKPLAPKREQKFNHVLKHPVKRL</sequence>
<reference evidence="2" key="1">
    <citation type="submission" date="2022-08" db="UniProtKB">
        <authorList>
            <consortium name="EnsemblMetazoa"/>
        </authorList>
    </citation>
    <scope>IDENTIFICATION</scope>
    <source>
        <strain evidence="2">Dongola</strain>
    </source>
</reference>
<dbReference type="GO" id="GO:0003676">
    <property type="term" value="F:nucleic acid binding"/>
    <property type="evidence" value="ECO:0007669"/>
    <property type="project" value="InterPro"/>
</dbReference>
<name>A0A182I0X7_ANOAR</name>
<dbReference type="Proteomes" id="UP000075840">
    <property type="component" value="Unassembled WGS sequence"/>
</dbReference>
<dbReference type="PANTHER" id="PTHR37984:SF5">
    <property type="entry name" value="PROTEIN NYNRIN-LIKE"/>
    <property type="match status" value="1"/>
</dbReference>
<dbReference type="Gene3D" id="3.30.420.10">
    <property type="entry name" value="Ribonuclease H-like superfamily/Ribonuclease H"/>
    <property type="match status" value="1"/>
</dbReference>
<dbReference type="PANTHER" id="PTHR37984">
    <property type="entry name" value="PROTEIN CBG26694"/>
    <property type="match status" value="1"/>
</dbReference>
<dbReference type="VEuPathDB" id="VectorBase:AARA21_001358"/>
<feature type="region of interest" description="Disordered" evidence="1">
    <location>
        <begin position="172"/>
        <end position="222"/>
    </location>
</feature>
<evidence type="ECO:0000313" key="3">
    <source>
        <dbReference type="Proteomes" id="UP000075840"/>
    </source>
</evidence>
<protein>
    <recommendedName>
        <fullName evidence="4">Integrase catalytic domain-containing protein</fullName>
    </recommendedName>
</protein>